<dbReference type="EMBL" id="SMKI01000141">
    <property type="protein sequence ID" value="TDC74573.1"/>
    <property type="molecule type" value="Genomic_DNA"/>
</dbReference>
<dbReference type="Proteomes" id="UP000295345">
    <property type="component" value="Unassembled WGS sequence"/>
</dbReference>
<dbReference type="Pfam" id="PF13416">
    <property type="entry name" value="SBP_bac_8"/>
    <property type="match status" value="1"/>
</dbReference>
<proteinExistence type="predicted"/>
<organism evidence="2 3">
    <name type="scientific">Streptomyces hainanensis</name>
    <dbReference type="NCBI Taxonomy" id="402648"/>
    <lineage>
        <taxon>Bacteria</taxon>
        <taxon>Bacillati</taxon>
        <taxon>Actinomycetota</taxon>
        <taxon>Actinomycetes</taxon>
        <taxon>Kitasatosporales</taxon>
        <taxon>Streptomycetaceae</taxon>
        <taxon>Streptomyces</taxon>
    </lineage>
</organism>
<keyword evidence="3" id="KW-1185">Reference proteome</keyword>
<keyword evidence="1" id="KW-0732">Signal</keyword>
<protein>
    <submittedName>
        <fullName evidence="2">Extracellular solute-binding protein</fullName>
    </submittedName>
</protein>
<sequence>MGRYGRIDCCWLFRSHEIFIRRMFVCGFVCEPACSECTPGRADPTPRVVRGAGPVVEEGERGIAMTHMSRRAILRGAGAAGLGLLGSQFLAACGAPGGSSGGKTELTLFHWAGAQGEVPREIGESFGEREGVTVTFIEGTNADTFPRLVSSVQVNADDPLLNLGFFNAQSFAQGAAQDLWVPVDDSQVPNVARVLPDYRTADGLGAYTVMDAMGILYNTEAVPEPPRSWMDLFDPAYRGRVTTWDAPAFSVNAVPVVNRVQGGTEDDLSAGLDVFAEAARAGQFSGLIGSIDQLRRQLVSGEVVVAPGFQGVAQPWIDEGDPIGFAIPDEGVMAFPEGFQLVAGSTEAQLDAARRLMNEILDPEAVTRYSAATATIPLIDGAELPEAFRDKPSFQLATVESAVRLDWAALVGGIEAATDQWNRDVKAHL</sequence>
<dbReference type="InterPro" id="IPR006059">
    <property type="entry name" value="SBP"/>
</dbReference>
<dbReference type="SUPFAM" id="SSF53850">
    <property type="entry name" value="Periplasmic binding protein-like II"/>
    <property type="match status" value="1"/>
</dbReference>
<dbReference type="AlphaFoldDB" id="A0A4R4THX0"/>
<dbReference type="OrthoDB" id="9769319at2"/>
<evidence type="ECO:0000313" key="3">
    <source>
        <dbReference type="Proteomes" id="UP000295345"/>
    </source>
</evidence>
<gene>
    <name evidence="2" type="ORF">E1283_15245</name>
</gene>
<dbReference type="PANTHER" id="PTHR30006:SF2">
    <property type="entry name" value="ABC TRANSPORTER SUBSTRATE-BINDING PROTEIN"/>
    <property type="match status" value="1"/>
</dbReference>
<dbReference type="PANTHER" id="PTHR30006">
    <property type="entry name" value="THIAMINE-BINDING PERIPLASMIC PROTEIN-RELATED"/>
    <property type="match status" value="1"/>
</dbReference>
<comment type="caution">
    <text evidence="2">The sequence shown here is derived from an EMBL/GenBank/DDBJ whole genome shotgun (WGS) entry which is preliminary data.</text>
</comment>
<reference evidence="2 3" key="1">
    <citation type="submission" date="2019-03" db="EMBL/GenBank/DDBJ databases">
        <title>Draft genome sequences of novel Actinobacteria.</title>
        <authorList>
            <person name="Sahin N."/>
            <person name="Ay H."/>
            <person name="Saygin H."/>
        </authorList>
    </citation>
    <scope>NUCLEOTIDE SEQUENCE [LARGE SCALE GENOMIC DNA]</scope>
    <source>
        <strain evidence="2 3">DSM 41900</strain>
    </source>
</reference>
<dbReference type="Gene3D" id="3.40.190.10">
    <property type="entry name" value="Periplasmic binding protein-like II"/>
    <property type="match status" value="2"/>
</dbReference>
<evidence type="ECO:0000256" key="1">
    <source>
        <dbReference type="ARBA" id="ARBA00022729"/>
    </source>
</evidence>
<accession>A0A4R4THX0</accession>
<evidence type="ECO:0000313" key="2">
    <source>
        <dbReference type="EMBL" id="TDC74573.1"/>
    </source>
</evidence>
<name>A0A4R4THX0_9ACTN</name>